<dbReference type="Proteomes" id="UP000037510">
    <property type="component" value="Unassembled WGS sequence"/>
</dbReference>
<feature type="transmembrane region" description="Helical" evidence="1">
    <location>
        <begin position="709"/>
        <end position="733"/>
    </location>
</feature>
<dbReference type="GO" id="GO:0016020">
    <property type="term" value="C:membrane"/>
    <property type="evidence" value="ECO:0007669"/>
    <property type="project" value="TreeGrafter"/>
</dbReference>
<reference evidence="2 3" key="1">
    <citation type="journal article" date="2015" name="Genome Biol. Evol.">
        <title>The genome of winter moth (Operophtera brumata) provides a genomic perspective on sexual dimorphism and phenology.</title>
        <authorList>
            <person name="Derks M.F."/>
            <person name="Smit S."/>
            <person name="Salis L."/>
            <person name="Schijlen E."/>
            <person name="Bossers A."/>
            <person name="Mateman C."/>
            <person name="Pijl A.S."/>
            <person name="de Ridder D."/>
            <person name="Groenen M.A."/>
            <person name="Visser M.E."/>
            <person name="Megens H.J."/>
        </authorList>
    </citation>
    <scope>NUCLEOTIDE SEQUENCE [LARGE SCALE GENOMIC DNA]</scope>
    <source>
        <strain evidence="2">WM2013NL</strain>
        <tissue evidence="2">Head and thorax</tissue>
    </source>
</reference>
<dbReference type="Pfam" id="PF21534">
    <property type="entry name" value="Rost"/>
    <property type="match status" value="2"/>
</dbReference>
<feature type="transmembrane region" description="Helical" evidence="1">
    <location>
        <begin position="486"/>
        <end position="506"/>
    </location>
</feature>
<proteinExistence type="predicted"/>
<keyword evidence="1" id="KW-0472">Membrane</keyword>
<organism evidence="2 3">
    <name type="scientific">Operophtera brumata</name>
    <name type="common">Winter moth</name>
    <name type="synonym">Phalaena brumata</name>
    <dbReference type="NCBI Taxonomy" id="104452"/>
    <lineage>
        <taxon>Eukaryota</taxon>
        <taxon>Metazoa</taxon>
        <taxon>Ecdysozoa</taxon>
        <taxon>Arthropoda</taxon>
        <taxon>Hexapoda</taxon>
        <taxon>Insecta</taxon>
        <taxon>Pterygota</taxon>
        <taxon>Neoptera</taxon>
        <taxon>Endopterygota</taxon>
        <taxon>Lepidoptera</taxon>
        <taxon>Glossata</taxon>
        <taxon>Ditrysia</taxon>
        <taxon>Geometroidea</taxon>
        <taxon>Geometridae</taxon>
        <taxon>Larentiinae</taxon>
        <taxon>Operophtera</taxon>
    </lineage>
</organism>
<feature type="transmembrane region" description="Helical" evidence="1">
    <location>
        <begin position="562"/>
        <end position="585"/>
    </location>
</feature>
<feature type="transmembrane region" description="Helical" evidence="1">
    <location>
        <begin position="30"/>
        <end position="52"/>
    </location>
</feature>
<keyword evidence="3" id="KW-1185">Reference proteome</keyword>
<feature type="transmembrane region" description="Helical" evidence="1">
    <location>
        <begin position="457"/>
        <end position="474"/>
    </location>
</feature>
<feature type="transmembrane region" description="Helical" evidence="1">
    <location>
        <begin position="636"/>
        <end position="659"/>
    </location>
</feature>
<dbReference type="EMBL" id="JTDY01001287">
    <property type="protein sequence ID" value="KOB74293.1"/>
    <property type="molecule type" value="Genomic_DNA"/>
</dbReference>
<feature type="transmembrane region" description="Helical" evidence="1">
    <location>
        <begin position="422"/>
        <end position="445"/>
    </location>
</feature>
<evidence type="ECO:0000313" key="2">
    <source>
        <dbReference type="EMBL" id="KOB74293.1"/>
    </source>
</evidence>
<feature type="transmembrane region" description="Helical" evidence="1">
    <location>
        <begin position="365"/>
        <end position="385"/>
    </location>
</feature>
<keyword evidence="1" id="KW-1133">Transmembrane helix</keyword>
<accession>A0A0L7LFH1</accession>
<dbReference type="STRING" id="104452.A0A0L7LFH1"/>
<evidence type="ECO:0008006" key="4">
    <source>
        <dbReference type="Google" id="ProtNLM"/>
    </source>
</evidence>
<sequence length="763" mass="86829">MFTCVLNTNSVVSACFRALLCTPTRGITPLWWRLPILLWSLMVVFWSMAFFWGPTEKYFLYMTHWGLLFIVKQCVWRMCLLEHPLPSNFYVSSWQTNRSSLPLLLLRSFLFLFSTCVLLASVTLPLTTDVRFGFWFIYLSNWGLLLIVLTMAFSTSVCGYVYFKRPIDATFGLPWYVKTYWVLYNITIPVAFLITVFYWGVLKTSTSVHVNYAPNPILDVMVHGINSVVMLVELICSAHPSRLLHIMQPLYFAAAYMLFSVIYYFAGGTDPWGNPFIYPVVDWSKPGQTMVVITLTGLFLALMHLLTVAVATGRDAIVSRRLRDTAGVYNDGEFQGSMFGLEEENASQFYVSCFQRNRSAVPLMLIRFIVFMGCLGILLASTIMTGNAIPVKYWFIFLTHWGLVFITATSDATFGLPWYIKAYWVTYNLTMPIAFFITLFYWALLTGVEEDFAINKTLDIFIHGINSVLMMALLVSSSHPSRLLHFYHAVLAGIVYLIFSIIYYFAGGVLKCYTNTTILKMSGLKKYLKEEFDLRTLVLQHSKPAEFYLSSWQTTRSVVPLLIWRTILFLTSVGIVLSSMIIYILNGIYGYWFIYLTHWGLTVILFATGFALLVSARCYFYGPISAEFVLPWYVKTYWVLHNIAVPVAFLITIFYWTILYEAGIEEELSHGLDIAVHGLNSLVMFLLLISTDGSRWVYPVVNWANPGPTIGVCAITGLLLALLHLLTVGIAVARDAVARKLVKPSETVNVEEGYPLRRPAQTT</sequence>
<evidence type="ECO:0000256" key="1">
    <source>
        <dbReference type="SAM" id="Phobius"/>
    </source>
</evidence>
<gene>
    <name evidence="2" type="ORF">OBRU01_09365</name>
</gene>
<name>A0A0L7LFH1_OPEBR</name>
<feature type="transmembrane region" description="Helical" evidence="1">
    <location>
        <begin position="101"/>
        <end position="122"/>
    </location>
</feature>
<feature type="transmembrane region" description="Helical" evidence="1">
    <location>
        <begin position="287"/>
        <end position="313"/>
    </location>
</feature>
<feature type="transmembrane region" description="Helical" evidence="1">
    <location>
        <begin position="175"/>
        <end position="200"/>
    </location>
</feature>
<dbReference type="PANTHER" id="PTHR12242">
    <property type="entry name" value="OS02G0130600 PROTEIN-RELATED"/>
    <property type="match status" value="1"/>
</dbReference>
<feature type="transmembrane region" description="Helical" evidence="1">
    <location>
        <begin position="671"/>
        <end position="689"/>
    </location>
</feature>
<comment type="caution">
    <text evidence="2">The sequence shown here is derived from an EMBL/GenBank/DDBJ whole genome shotgun (WGS) entry which is preliminary data.</text>
</comment>
<feature type="transmembrane region" description="Helical" evidence="1">
    <location>
        <begin position="391"/>
        <end position="410"/>
    </location>
</feature>
<protein>
    <recommendedName>
        <fullName evidence="4">Protein rolling stone</fullName>
    </recommendedName>
</protein>
<dbReference type="InterPro" id="IPR049352">
    <property type="entry name" value="Rost"/>
</dbReference>
<dbReference type="AlphaFoldDB" id="A0A0L7LFH1"/>
<evidence type="ECO:0000313" key="3">
    <source>
        <dbReference type="Proteomes" id="UP000037510"/>
    </source>
</evidence>
<feature type="transmembrane region" description="Helical" evidence="1">
    <location>
        <begin position="592"/>
        <end position="616"/>
    </location>
</feature>
<feature type="transmembrane region" description="Helical" evidence="1">
    <location>
        <begin position="250"/>
        <end position="267"/>
    </location>
</feature>
<feature type="transmembrane region" description="Helical" evidence="1">
    <location>
        <begin position="142"/>
        <end position="163"/>
    </location>
</feature>
<dbReference type="PANTHER" id="PTHR12242:SF1">
    <property type="entry name" value="MYND-TYPE DOMAIN-CONTAINING PROTEIN"/>
    <property type="match status" value="1"/>
</dbReference>
<keyword evidence="1" id="KW-0812">Transmembrane</keyword>